<keyword evidence="1" id="KW-0808">Transferase</keyword>
<dbReference type="HOGENOM" id="CLU_1056517_0_0_11"/>
<dbReference type="Pfam" id="PF13489">
    <property type="entry name" value="Methyltransf_23"/>
    <property type="match status" value="1"/>
</dbReference>
<evidence type="ECO:0000313" key="2">
    <source>
        <dbReference type="Proteomes" id="UP000008229"/>
    </source>
</evidence>
<dbReference type="eggNOG" id="COG2227">
    <property type="taxonomic scope" value="Bacteria"/>
</dbReference>
<dbReference type="KEGG" id="cwo:Cwoe_3172"/>
<dbReference type="Gene3D" id="3.40.50.150">
    <property type="entry name" value="Vaccinia Virus protein VP39"/>
    <property type="match status" value="1"/>
</dbReference>
<dbReference type="SUPFAM" id="SSF53335">
    <property type="entry name" value="S-adenosyl-L-methionine-dependent methyltransferases"/>
    <property type="match status" value="1"/>
</dbReference>
<organism evidence="1 2">
    <name type="scientific">Conexibacter woesei (strain DSM 14684 / CCUG 47730 / CIP 108061 / JCM 11494 / NBRC 100937 / ID131577)</name>
    <dbReference type="NCBI Taxonomy" id="469383"/>
    <lineage>
        <taxon>Bacteria</taxon>
        <taxon>Bacillati</taxon>
        <taxon>Actinomycetota</taxon>
        <taxon>Thermoleophilia</taxon>
        <taxon>Solirubrobacterales</taxon>
        <taxon>Conexibacteraceae</taxon>
        <taxon>Conexibacter</taxon>
    </lineage>
</organism>
<dbReference type="STRING" id="469383.Cwoe_3172"/>
<dbReference type="GO" id="GO:0008168">
    <property type="term" value="F:methyltransferase activity"/>
    <property type="evidence" value="ECO:0007669"/>
    <property type="project" value="UniProtKB-KW"/>
</dbReference>
<evidence type="ECO:0000313" key="1">
    <source>
        <dbReference type="EMBL" id="ADB51591.1"/>
    </source>
</evidence>
<keyword evidence="1" id="KW-0489">Methyltransferase</keyword>
<reference evidence="1 2" key="1">
    <citation type="journal article" date="2010" name="Stand. Genomic Sci.">
        <title>Complete genome sequence of Conexibacter woesei type strain (ID131577).</title>
        <authorList>
            <person name="Pukall R."/>
            <person name="Lapidus A."/>
            <person name="Glavina Del Rio T."/>
            <person name="Copeland A."/>
            <person name="Tice H."/>
            <person name="Cheng J.-F."/>
            <person name="Lucas S."/>
            <person name="Chen F."/>
            <person name="Nolan M."/>
            <person name="Bruce D."/>
            <person name="Goodwin L."/>
            <person name="Pitluck S."/>
            <person name="Mavromatis K."/>
            <person name="Ivanova N."/>
            <person name="Ovchinnikova G."/>
            <person name="Pati A."/>
            <person name="Chen A."/>
            <person name="Palaniappan K."/>
            <person name="Land M."/>
            <person name="Hauser L."/>
            <person name="Chang Y.-J."/>
            <person name="Jeffries C.D."/>
            <person name="Chain P."/>
            <person name="Meincke L."/>
            <person name="Sims D."/>
            <person name="Brettin T."/>
            <person name="Detter J.C."/>
            <person name="Rohde M."/>
            <person name="Goeker M."/>
            <person name="Bristow J."/>
            <person name="Eisen J.A."/>
            <person name="Markowitz V."/>
            <person name="Kyrpides N.C."/>
            <person name="Klenk H.-P."/>
            <person name="Hugenholtz P."/>
        </authorList>
    </citation>
    <scope>NUCLEOTIDE SEQUENCE [LARGE SCALE GENOMIC DNA]</scope>
    <source>
        <strain evidence="2">DSM 14684 / CIP 108061 / JCM 11494 / NBRC 100937 / ID131577</strain>
    </source>
</reference>
<dbReference type="Proteomes" id="UP000008229">
    <property type="component" value="Chromosome"/>
</dbReference>
<name>D3FDX5_CONWI</name>
<protein>
    <submittedName>
        <fullName evidence="1">Methyltransferase type 12</fullName>
    </submittedName>
</protein>
<gene>
    <name evidence="1" type="ordered locus">Cwoe_3172</name>
</gene>
<sequence>MSGSVSSVIADSPDATHVTLACAWCEQPLRAAIPGSTAPLRCAVCGSRTGAWPSDEQLARLVASARADAGAGDAGDAARADHRCSVAELLRRRARRRLAHRVAVMAPPGPVLDVGSGDGTLLDALRGAGRVATGVGRSPARTGVCDVDITELGGRYAAIVFWQSLGRVRAPRAALEHAAALLKPDGLLTIAQPTSVGLPALTERLRGGEPASPRVKIPQRALVERLHALGLEVLYADRVRERSGLAGWSATLLGGVVSVEARR</sequence>
<reference evidence="2" key="2">
    <citation type="submission" date="2010-01" db="EMBL/GenBank/DDBJ databases">
        <title>The complete genome of Conexibacter woesei DSM 14684.</title>
        <authorList>
            <consortium name="US DOE Joint Genome Institute (JGI-PGF)"/>
            <person name="Lucas S."/>
            <person name="Copeland A."/>
            <person name="Lapidus A."/>
            <person name="Glavina del Rio T."/>
            <person name="Dalin E."/>
            <person name="Tice H."/>
            <person name="Bruce D."/>
            <person name="Goodwin L."/>
            <person name="Pitluck S."/>
            <person name="Kyrpides N."/>
            <person name="Mavromatis K."/>
            <person name="Ivanova N."/>
            <person name="Mikhailova N."/>
            <person name="Chertkov O."/>
            <person name="Brettin T."/>
            <person name="Detter J.C."/>
            <person name="Han C."/>
            <person name="Larimer F."/>
            <person name="Land M."/>
            <person name="Hauser L."/>
            <person name="Markowitz V."/>
            <person name="Cheng J.-F."/>
            <person name="Hugenholtz P."/>
            <person name="Woyke T."/>
            <person name="Wu D."/>
            <person name="Pukall R."/>
            <person name="Steenblock K."/>
            <person name="Schneider S."/>
            <person name="Klenk H.-P."/>
            <person name="Eisen J.A."/>
        </authorList>
    </citation>
    <scope>NUCLEOTIDE SEQUENCE [LARGE SCALE GENOMIC DNA]</scope>
    <source>
        <strain evidence="2">DSM 14684 / CIP 108061 / JCM 11494 / NBRC 100937 / ID131577</strain>
    </source>
</reference>
<accession>D3FDX5</accession>
<dbReference type="AlphaFoldDB" id="D3FDX5"/>
<dbReference type="EMBL" id="CP001854">
    <property type="protein sequence ID" value="ADB51591.1"/>
    <property type="molecule type" value="Genomic_DNA"/>
</dbReference>
<proteinExistence type="predicted"/>
<dbReference type="GO" id="GO:0032259">
    <property type="term" value="P:methylation"/>
    <property type="evidence" value="ECO:0007669"/>
    <property type="project" value="UniProtKB-KW"/>
</dbReference>
<dbReference type="InterPro" id="IPR029063">
    <property type="entry name" value="SAM-dependent_MTases_sf"/>
</dbReference>
<keyword evidence="2" id="KW-1185">Reference proteome</keyword>